<dbReference type="SUPFAM" id="SSF51230">
    <property type="entry name" value="Single hybrid motif"/>
    <property type="match status" value="1"/>
</dbReference>
<evidence type="ECO:0000256" key="6">
    <source>
        <dbReference type="ARBA" id="ARBA00022946"/>
    </source>
</evidence>
<dbReference type="Pfam" id="PF00364">
    <property type="entry name" value="Biotin_lipoyl"/>
    <property type="match status" value="1"/>
</dbReference>
<comment type="caution">
    <text evidence="13">The sequence shown here is derived from an EMBL/GenBank/DDBJ whole genome shotgun (WGS) entry which is preliminary data.</text>
</comment>
<evidence type="ECO:0000313" key="13">
    <source>
        <dbReference type="EMBL" id="KAK4755565.1"/>
    </source>
</evidence>
<dbReference type="AlphaFoldDB" id="A0AAN7JUT4"/>
<feature type="domain" description="Lipoyl-binding" evidence="11">
    <location>
        <begin position="86"/>
        <end position="163"/>
    </location>
</feature>
<accession>A0AAN7JUT4</accession>
<dbReference type="GO" id="GO:0043754">
    <property type="term" value="F:dihydrolipoamide branched chain acyltransferase activity"/>
    <property type="evidence" value="ECO:0007669"/>
    <property type="project" value="UniProtKB-EC"/>
</dbReference>
<keyword evidence="7" id="KW-0496">Mitochondrion</keyword>
<dbReference type="InterPro" id="IPR001078">
    <property type="entry name" value="2-oxoacid_DH_actylTfrase"/>
</dbReference>
<dbReference type="InterPro" id="IPR003016">
    <property type="entry name" value="2-oxoA_DH_lipoyl-BS"/>
</dbReference>
<evidence type="ECO:0000256" key="2">
    <source>
        <dbReference type="ARBA" id="ARBA00004305"/>
    </source>
</evidence>
<dbReference type="SUPFAM" id="SSF47005">
    <property type="entry name" value="Peripheral subunit-binding domain of 2-oxo acid dehydrogenase complex"/>
    <property type="match status" value="1"/>
</dbReference>
<evidence type="ECO:0000256" key="1">
    <source>
        <dbReference type="ARBA" id="ARBA00001938"/>
    </source>
</evidence>
<dbReference type="GO" id="GO:0031405">
    <property type="term" value="F:lipoic acid binding"/>
    <property type="evidence" value="ECO:0007669"/>
    <property type="project" value="TreeGrafter"/>
</dbReference>
<keyword evidence="14" id="KW-1185">Reference proteome</keyword>
<dbReference type="FunFam" id="2.40.50.100:FF:000013">
    <property type="entry name" value="Dihydrolipoamide acetyltransferase component of pyruvate dehydrogenase complex"/>
    <property type="match status" value="1"/>
</dbReference>
<dbReference type="Pfam" id="PF02817">
    <property type="entry name" value="E3_binding"/>
    <property type="match status" value="1"/>
</dbReference>
<dbReference type="Pfam" id="PF00198">
    <property type="entry name" value="2-oxoacid_dh"/>
    <property type="match status" value="1"/>
</dbReference>
<dbReference type="PROSITE" id="PS51826">
    <property type="entry name" value="PSBD"/>
    <property type="match status" value="1"/>
</dbReference>
<dbReference type="GO" id="GO:0016407">
    <property type="term" value="F:acetyltransferase activity"/>
    <property type="evidence" value="ECO:0007669"/>
    <property type="project" value="TreeGrafter"/>
</dbReference>
<dbReference type="PROSITE" id="PS50968">
    <property type="entry name" value="BIOTINYL_LIPOYL"/>
    <property type="match status" value="1"/>
</dbReference>
<dbReference type="EC" id="2.3.1.-" evidence="10"/>
<evidence type="ECO:0000256" key="10">
    <source>
        <dbReference type="RuleBase" id="RU003423"/>
    </source>
</evidence>
<dbReference type="Gene3D" id="3.30.559.10">
    <property type="entry name" value="Chloramphenicol acetyltransferase-like domain"/>
    <property type="match status" value="1"/>
</dbReference>
<dbReference type="FunFam" id="4.10.320.10:FF:000002">
    <property type="entry name" value="Dihydrolipoamide acetyltransferase component of pyruvate dehydrogenase complex"/>
    <property type="match status" value="1"/>
</dbReference>
<sequence length="504" mass="55502">MITRRSFQERQLVSAARRLLFPQFSLAPVPPSSEFPAALQFYSPLSCSPSATETLSSIGSRVRSNYQYTLMRFWSSGNALEDPFCGGLIDVPLAQTGEGIAECELLKWYVKEGDQVEEFQPLCEVQSDKATIEITSRYKGKVIQILHAPSDIVKVGETLLKMTVKGFQLEQDVHDGLESINSPSSVTSKSRNCGILSTPAVRNLAREYAIDIANVHGTGKDGRVLKEDVLKYALEKGILERPPLDVAGMQHHNLEGLNNQQSETAKPEYQLNDETIPLRGYKRAMVKSMSMAATVPHFYYVDEMNCDALVKFKTAFQQSNSDPNVKHTFLPLLIKSLSMALSKYPMMNSCFNEKSMEVILKGSHNIGIAMATPNGLVVPTIKNVQSLSILEITKELMRLQKSALDNKLTPDDISGGTITLSNIGAIGGKSGSPLLNLPEVSIIAIGRIQKATQISEDGNAYAVSIMTVNIGADHRVLDGATVATFCNQWKQYIEKPELLMLHMK</sequence>
<comment type="subcellular location">
    <subcellularLocation>
        <location evidence="2">Mitochondrion matrix</location>
    </subcellularLocation>
</comment>
<dbReference type="PANTHER" id="PTHR43178">
    <property type="entry name" value="DIHYDROLIPOAMIDE ACETYLTRANSFERASE COMPONENT OF PYRUVATE DEHYDROGENASE COMPLEX"/>
    <property type="match status" value="1"/>
</dbReference>
<evidence type="ECO:0000259" key="11">
    <source>
        <dbReference type="PROSITE" id="PS50968"/>
    </source>
</evidence>
<dbReference type="PANTHER" id="PTHR43178:SF14">
    <property type="entry name" value="LIPOAMIDE ACYLTRANSFERASE COMPONENT OF BRANCHED-CHAIN ALPHA-KETO ACID DEHYDROGENASE COMPLEX, MITOCHONDRIAL"/>
    <property type="match status" value="1"/>
</dbReference>
<feature type="domain" description="Peripheral subunit-binding (PSBD)" evidence="12">
    <location>
        <begin position="196"/>
        <end position="233"/>
    </location>
</feature>
<dbReference type="InterPro" id="IPR036625">
    <property type="entry name" value="E3-bd_dom_sf"/>
</dbReference>
<dbReference type="InterPro" id="IPR023213">
    <property type="entry name" value="CAT-like_dom_sf"/>
</dbReference>
<dbReference type="Proteomes" id="UP001345219">
    <property type="component" value="Chromosome 8"/>
</dbReference>
<evidence type="ECO:0000256" key="3">
    <source>
        <dbReference type="ARBA" id="ARBA00007317"/>
    </source>
</evidence>
<dbReference type="InterPro" id="IPR050743">
    <property type="entry name" value="2-oxoacid_DH_E2_comp"/>
</dbReference>
<dbReference type="GO" id="GO:0005759">
    <property type="term" value="C:mitochondrial matrix"/>
    <property type="evidence" value="ECO:0007669"/>
    <property type="project" value="UniProtKB-SubCell"/>
</dbReference>
<evidence type="ECO:0000256" key="7">
    <source>
        <dbReference type="ARBA" id="ARBA00023128"/>
    </source>
</evidence>
<comment type="cofactor">
    <cofactor evidence="1 10">
        <name>(R)-lipoate</name>
        <dbReference type="ChEBI" id="CHEBI:83088"/>
    </cofactor>
</comment>
<protein>
    <recommendedName>
        <fullName evidence="10">Dihydrolipoamide acetyltransferase component of pyruvate dehydrogenase complex</fullName>
        <ecNumber evidence="10">2.3.1.-</ecNumber>
    </recommendedName>
</protein>
<evidence type="ECO:0000313" key="14">
    <source>
        <dbReference type="Proteomes" id="UP001345219"/>
    </source>
</evidence>
<dbReference type="Gene3D" id="4.10.320.10">
    <property type="entry name" value="E3-binding domain"/>
    <property type="match status" value="1"/>
</dbReference>
<dbReference type="GO" id="GO:0005829">
    <property type="term" value="C:cytosol"/>
    <property type="evidence" value="ECO:0007669"/>
    <property type="project" value="UniProtKB-ARBA"/>
</dbReference>
<keyword evidence="6" id="KW-0809">Transit peptide</keyword>
<reference evidence="13 14" key="1">
    <citation type="journal article" date="2023" name="Hortic Res">
        <title>Pangenome of water caltrop reveals structural variations and asymmetric subgenome divergence after allopolyploidization.</title>
        <authorList>
            <person name="Zhang X."/>
            <person name="Chen Y."/>
            <person name="Wang L."/>
            <person name="Yuan Y."/>
            <person name="Fang M."/>
            <person name="Shi L."/>
            <person name="Lu R."/>
            <person name="Comes H.P."/>
            <person name="Ma Y."/>
            <person name="Chen Y."/>
            <person name="Huang G."/>
            <person name="Zhou Y."/>
            <person name="Zheng Z."/>
            <person name="Qiu Y."/>
        </authorList>
    </citation>
    <scope>NUCLEOTIDE SEQUENCE [LARGE SCALE GENOMIC DNA]</scope>
    <source>
        <tissue evidence="13">Roots</tissue>
    </source>
</reference>
<evidence type="ECO:0000256" key="8">
    <source>
        <dbReference type="ARBA" id="ARBA00023315"/>
    </source>
</evidence>
<dbReference type="InterPro" id="IPR000089">
    <property type="entry name" value="Biotin_lipoyl"/>
</dbReference>
<keyword evidence="8 10" id="KW-0012">Acyltransferase</keyword>
<evidence type="ECO:0000256" key="4">
    <source>
        <dbReference type="ARBA" id="ARBA00022679"/>
    </source>
</evidence>
<organism evidence="13 14">
    <name type="scientific">Trapa incisa</name>
    <dbReference type="NCBI Taxonomy" id="236973"/>
    <lineage>
        <taxon>Eukaryota</taxon>
        <taxon>Viridiplantae</taxon>
        <taxon>Streptophyta</taxon>
        <taxon>Embryophyta</taxon>
        <taxon>Tracheophyta</taxon>
        <taxon>Spermatophyta</taxon>
        <taxon>Magnoliopsida</taxon>
        <taxon>eudicotyledons</taxon>
        <taxon>Gunneridae</taxon>
        <taxon>Pentapetalae</taxon>
        <taxon>rosids</taxon>
        <taxon>malvids</taxon>
        <taxon>Myrtales</taxon>
        <taxon>Lythraceae</taxon>
        <taxon>Trapa</taxon>
    </lineage>
</organism>
<evidence type="ECO:0000256" key="5">
    <source>
        <dbReference type="ARBA" id="ARBA00022823"/>
    </source>
</evidence>
<dbReference type="FunFam" id="3.30.559.10:FF:000007">
    <property type="entry name" value="Dihydrolipoamide acetyltransferase component of pyruvate dehydrogenase complex"/>
    <property type="match status" value="1"/>
</dbReference>
<proteinExistence type="inferred from homology"/>
<keyword evidence="4 10" id="KW-0808">Transferase</keyword>
<dbReference type="PROSITE" id="PS00189">
    <property type="entry name" value="LIPOYL"/>
    <property type="match status" value="1"/>
</dbReference>
<keyword evidence="5 10" id="KW-0450">Lipoyl</keyword>
<dbReference type="Gene3D" id="2.40.50.100">
    <property type="match status" value="1"/>
</dbReference>
<dbReference type="InterPro" id="IPR004167">
    <property type="entry name" value="PSBD"/>
</dbReference>
<gene>
    <name evidence="13" type="ORF">SAY87_009322</name>
</gene>
<evidence type="ECO:0000259" key="12">
    <source>
        <dbReference type="PROSITE" id="PS51826"/>
    </source>
</evidence>
<dbReference type="CDD" id="cd06849">
    <property type="entry name" value="lipoyl_domain"/>
    <property type="match status" value="1"/>
</dbReference>
<evidence type="ECO:0000256" key="9">
    <source>
        <dbReference type="ARBA" id="ARBA00051775"/>
    </source>
</evidence>
<dbReference type="EMBL" id="JAXIOK010000014">
    <property type="protein sequence ID" value="KAK4755565.1"/>
    <property type="molecule type" value="Genomic_DNA"/>
</dbReference>
<comment type="similarity">
    <text evidence="3 10">Belongs to the 2-oxoacid dehydrogenase family.</text>
</comment>
<name>A0AAN7JUT4_9MYRT</name>
<comment type="catalytic activity">
    <reaction evidence="9">
        <text>N(6)-[(R)-dihydrolipoyl]-L-lysyl-[protein] + 2-methylpropanoyl-CoA = N(6)-[(R)-S(8)-2-methylpropanoyldihydrolipoyl]-L-lysyl-[protein] + CoA</text>
        <dbReference type="Rhea" id="RHEA:18865"/>
        <dbReference type="Rhea" id="RHEA-COMP:10475"/>
        <dbReference type="Rhea" id="RHEA-COMP:10497"/>
        <dbReference type="ChEBI" id="CHEBI:57287"/>
        <dbReference type="ChEBI" id="CHEBI:57338"/>
        <dbReference type="ChEBI" id="CHEBI:83100"/>
        <dbReference type="ChEBI" id="CHEBI:83142"/>
        <dbReference type="EC" id="2.3.1.168"/>
    </reaction>
    <physiologicalReaction direction="left-to-right" evidence="9">
        <dbReference type="Rhea" id="RHEA:18866"/>
    </physiologicalReaction>
</comment>
<dbReference type="SUPFAM" id="SSF52777">
    <property type="entry name" value="CoA-dependent acyltransferases"/>
    <property type="match status" value="1"/>
</dbReference>
<dbReference type="InterPro" id="IPR011053">
    <property type="entry name" value="Single_hybrid_motif"/>
</dbReference>